<dbReference type="RefSeq" id="WP_210644018.1">
    <property type="nucleotide sequence ID" value="NZ_JALNUB010000004.1"/>
</dbReference>
<evidence type="ECO:0000313" key="1">
    <source>
        <dbReference type="EMBL" id="MCK8141713.1"/>
    </source>
</evidence>
<organism evidence="1 2">
    <name type="scientific">Flavobacterium pygoscelis</name>
    <dbReference type="NCBI Taxonomy" id="2893176"/>
    <lineage>
        <taxon>Bacteria</taxon>
        <taxon>Pseudomonadati</taxon>
        <taxon>Bacteroidota</taxon>
        <taxon>Flavobacteriia</taxon>
        <taxon>Flavobacteriales</taxon>
        <taxon>Flavobacteriaceae</taxon>
        <taxon>Flavobacterium</taxon>
    </lineage>
</organism>
<dbReference type="Proteomes" id="UP001139260">
    <property type="component" value="Unassembled WGS sequence"/>
</dbReference>
<evidence type="ECO:0000313" key="2">
    <source>
        <dbReference type="Proteomes" id="UP001139260"/>
    </source>
</evidence>
<proteinExistence type="predicted"/>
<protein>
    <submittedName>
        <fullName evidence="1">SdiA-regulated domain-containing protein</fullName>
    </submittedName>
</protein>
<accession>A0A9X2BLE5</accession>
<name>A0A9X2BLE5_9FLAO</name>
<dbReference type="PROSITE" id="PS51257">
    <property type="entry name" value="PROKAR_LIPOPROTEIN"/>
    <property type="match status" value="1"/>
</dbReference>
<sequence length="291" mass="33225">MKKGSLLIAVFVLLACQQKMTSLPILYQLPKKLKEVSGIIYASNSNLLWAVEDHGNANAIYGLNTKGKIERTITIDNTENIDWEDLTKDNQGNLYIGDFGNNDNVRKDLSIYKIEKKDLQSQNVKPSYKISFAYPEQKSFPPKKSQLFYDVEGFFEFRNHFYLFTKNRSKGFDGTSFLYKVPNKAGFHQAVLMGKFNTCGTYNGCAITSAAISPDETKVVVLTHDKLFLFENFKNDDFLNGQKTTLELNHFSQKESVCFKDNDRLFIADERTKNAFGNVYEISLKKLKSKS</sequence>
<comment type="caution">
    <text evidence="1">The sequence shown here is derived from an EMBL/GenBank/DDBJ whole genome shotgun (WGS) entry which is preliminary data.</text>
</comment>
<dbReference type="EMBL" id="JALNUB010000004">
    <property type="protein sequence ID" value="MCK8141713.1"/>
    <property type="molecule type" value="Genomic_DNA"/>
</dbReference>
<keyword evidence="2" id="KW-1185">Reference proteome</keyword>
<dbReference type="AlphaFoldDB" id="A0A9X2BLE5"/>
<dbReference type="SUPFAM" id="SSF101898">
    <property type="entry name" value="NHL repeat"/>
    <property type="match status" value="1"/>
</dbReference>
<reference evidence="1" key="1">
    <citation type="submission" date="2022-04" db="EMBL/GenBank/DDBJ databases">
        <title>Flavobacterium pygoscelis sp. nov. isolated from Chinstrap chick (Pygoscelis antarcticus).</title>
        <authorList>
            <person name="Irgang R."/>
            <person name="Poblete-Morales M."/>
            <person name="Avendano-Herrera R."/>
        </authorList>
    </citation>
    <scope>NUCLEOTIDE SEQUENCE</scope>
    <source>
        <strain evidence="1">I-SCBP12n</strain>
    </source>
</reference>
<gene>
    <name evidence="1" type="ORF">MW871_07365</name>
</gene>